<keyword evidence="4" id="KW-0963">Cytoplasm</keyword>
<dbReference type="GO" id="GO:0006450">
    <property type="term" value="P:regulation of translational fidelity"/>
    <property type="evidence" value="ECO:0007669"/>
    <property type="project" value="TreeGrafter"/>
</dbReference>
<protein>
    <recommendedName>
        <fullName evidence="10">L-threonylcarbamoyladenylate synthase</fullName>
        <ecNumber evidence="3">2.7.7.87</ecNumber>
    </recommendedName>
    <alternativeName>
        <fullName evidence="10">L-threonylcarbamoyladenylate synthase</fullName>
    </alternativeName>
</protein>
<proteinExistence type="inferred from homology"/>
<comment type="similarity">
    <text evidence="2">Belongs to the SUA5 family.</text>
</comment>
<keyword evidence="8" id="KW-0547">Nucleotide-binding</keyword>
<feature type="domain" description="YrdC-like" evidence="12">
    <location>
        <begin position="16"/>
        <end position="211"/>
    </location>
</feature>
<dbReference type="SUPFAM" id="SSF55821">
    <property type="entry name" value="YrdC/RibB"/>
    <property type="match status" value="1"/>
</dbReference>
<dbReference type="EC" id="2.7.7.87" evidence="3"/>
<dbReference type="AlphaFoldDB" id="A0A6J7A7C5"/>
<evidence type="ECO:0000256" key="1">
    <source>
        <dbReference type="ARBA" id="ARBA00004496"/>
    </source>
</evidence>
<evidence type="ECO:0000256" key="6">
    <source>
        <dbReference type="ARBA" id="ARBA00022694"/>
    </source>
</evidence>
<dbReference type="Gene3D" id="3.90.870.10">
    <property type="entry name" value="DHBP synthase"/>
    <property type="match status" value="1"/>
</dbReference>
<dbReference type="PROSITE" id="PS51163">
    <property type="entry name" value="YRDC"/>
    <property type="match status" value="1"/>
</dbReference>
<dbReference type="InterPro" id="IPR017945">
    <property type="entry name" value="DHBP_synth_RibB-like_a/b_dom"/>
</dbReference>
<dbReference type="GO" id="GO:0005737">
    <property type="term" value="C:cytoplasm"/>
    <property type="evidence" value="ECO:0007669"/>
    <property type="project" value="UniProtKB-SubCell"/>
</dbReference>
<evidence type="ECO:0000256" key="2">
    <source>
        <dbReference type="ARBA" id="ARBA00007663"/>
    </source>
</evidence>
<sequence>MLRLACGTTAENVDRPRSLTAATSAARRGDLILVPTESVYALATDPFNSRGVASLRKAKSQSNQIPVPIMVPSAATMSGLAVHVGLPAARALMLNFWPGLLTLLFEPQSTLSWEMPRDAPLAARMPLHPLLLELLRATGPLAVTGANVAGMPAATTVDDGVAQFGEAIVLALDVGELGVMPEIARAGLAATISTVVDLRGPAPELVRVGAVGVAELRAVCPDLVDSTAV</sequence>
<dbReference type="GO" id="GO:0005524">
    <property type="term" value="F:ATP binding"/>
    <property type="evidence" value="ECO:0007669"/>
    <property type="project" value="UniProtKB-KW"/>
</dbReference>
<accession>A0A6J7A7C5</accession>
<evidence type="ECO:0000256" key="5">
    <source>
        <dbReference type="ARBA" id="ARBA00022679"/>
    </source>
</evidence>
<evidence type="ECO:0000256" key="9">
    <source>
        <dbReference type="ARBA" id="ARBA00022840"/>
    </source>
</evidence>
<dbReference type="GO" id="GO:0008033">
    <property type="term" value="P:tRNA processing"/>
    <property type="evidence" value="ECO:0007669"/>
    <property type="project" value="UniProtKB-KW"/>
</dbReference>
<evidence type="ECO:0000256" key="10">
    <source>
        <dbReference type="ARBA" id="ARBA00029774"/>
    </source>
</evidence>
<dbReference type="GO" id="GO:0000049">
    <property type="term" value="F:tRNA binding"/>
    <property type="evidence" value="ECO:0007669"/>
    <property type="project" value="TreeGrafter"/>
</dbReference>
<evidence type="ECO:0000256" key="3">
    <source>
        <dbReference type="ARBA" id="ARBA00012584"/>
    </source>
</evidence>
<dbReference type="GO" id="GO:0003725">
    <property type="term" value="F:double-stranded RNA binding"/>
    <property type="evidence" value="ECO:0007669"/>
    <property type="project" value="InterPro"/>
</dbReference>
<dbReference type="PANTHER" id="PTHR17490">
    <property type="entry name" value="SUA5"/>
    <property type="match status" value="1"/>
</dbReference>
<keyword evidence="9" id="KW-0067">ATP-binding</keyword>
<keyword evidence="5" id="KW-0808">Transferase</keyword>
<dbReference type="GO" id="GO:0061710">
    <property type="term" value="F:L-threonylcarbamoyladenylate synthase"/>
    <property type="evidence" value="ECO:0007669"/>
    <property type="project" value="UniProtKB-EC"/>
</dbReference>
<comment type="catalytic activity">
    <reaction evidence="11">
        <text>L-threonine + hydrogencarbonate + ATP = L-threonylcarbamoyladenylate + diphosphate + H2O</text>
        <dbReference type="Rhea" id="RHEA:36407"/>
        <dbReference type="ChEBI" id="CHEBI:15377"/>
        <dbReference type="ChEBI" id="CHEBI:17544"/>
        <dbReference type="ChEBI" id="CHEBI:30616"/>
        <dbReference type="ChEBI" id="CHEBI:33019"/>
        <dbReference type="ChEBI" id="CHEBI:57926"/>
        <dbReference type="ChEBI" id="CHEBI:73682"/>
        <dbReference type="EC" id="2.7.7.87"/>
    </reaction>
</comment>
<name>A0A6J7A7C5_9ZZZZ</name>
<evidence type="ECO:0000313" key="13">
    <source>
        <dbReference type="EMBL" id="CAB4828410.1"/>
    </source>
</evidence>
<comment type="subcellular location">
    <subcellularLocation>
        <location evidence="1">Cytoplasm</location>
    </subcellularLocation>
</comment>
<evidence type="ECO:0000256" key="8">
    <source>
        <dbReference type="ARBA" id="ARBA00022741"/>
    </source>
</evidence>
<dbReference type="EMBL" id="CAFABK010000022">
    <property type="protein sequence ID" value="CAB4828410.1"/>
    <property type="molecule type" value="Genomic_DNA"/>
</dbReference>
<dbReference type="InterPro" id="IPR050156">
    <property type="entry name" value="TC-AMP_synthase_SUA5"/>
</dbReference>
<evidence type="ECO:0000256" key="11">
    <source>
        <dbReference type="ARBA" id="ARBA00048366"/>
    </source>
</evidence>
<evidence type="ECO:0000259" key="12">
    <source>
        <dbReference type="PROSITE" id="PS51163"/>
    </source>
</evidence>
<evidence type="ECO:0000256" key="7">
    <source>
        <dbReference type="ARBA" id="ARBA00022695"/>
    </source>
</evidence>
<organism evidence="13">
    <name type="scientific">freshwater metagenome</name>
    <dbReference type="NCBI Taxonomy" id="449393"/>
    <lineage>
        <taxon>unclassified sequences</taxon>
        <taxon>metagenomes</taxon>
        <taxon>ecological metagenomes</taxon>
    </lineage>
</organism>
<evidence type="ECO:0000256" key="4">
    <source>
        <dbReference type="ARBA" id="ARBA00022490"/>
    </source>
</evidence>
<keyword evidence="7" id="KW-0548">Nucleotidyltransferase</keyword>
<keyword evidence="6" id="KW-0819">tRNA processing</keyword>
<dbReference type="InterPro" id="IPR006070">
    <property type="entry name" value="Sua5-like_dom"/>
</dbReference>
<dbReference type="Pfam" id="PF01300">
    <property type="entry name" value="Sua5_yciO_yrdC"/>
    <property type="match status" value="1"/>
</dbReference>
<dbReference type="PANTHER" id="PTHR17490:SF16">
    <property type="entry name" value="THREONYLCARBAMOYL-AMP SYNTHASE"/>
    <property type="match status" value="1"/>
</dbReference>
<gene>
    <name evidence="13" type="ORF">UFOPK3204_00681</name>
</gene>
<reference evidence="13" key="1">
    <citation type="submission" date="2020-05" db="EMBL/GenBank/DDBJ databases">
        <authorList>
            <person name="Chiriac C."/>
            <person name="Salcher M."/>
            <person name="Ghai R."/>
            <person name="Kavagutti S V."/>
        </authorList>
    </citation>
    <scope>NUCLEOTIDE SEQUENCE</scope>
</reference>